<feature type="domain" description="Phosphatidylglycerol lysyltransferase C-terminal" evidence="6">
    <location>
        <begin position="116"/>
        <end position="399"/>
    </location>
</feature>
<keyword evidence="7" id="KW-0808">Transferase</keyword>
<sequence>MLHIALRGWYAVGGWSTKQARQDEPTLDMPGGSERRYGFLRHAARIGIRALTFCMFHEAFLDELAVLSLALATLQVRQREVGLFAGLPLLPKLSRQKPLSGTEMARAVSVANDGTAADAQLVRLGDKQVLWSADGKSFLMYARQGGKLIALFDPVGPSANWNELTSAFRSLARRRNCIPVFYQVSEAFLSSSAMAGIRGYKLGELAEITLPAFTMSGGDWANLRRAINRATRDGLTYEFLSPDNVPSVLDELRTISDAWLAHGGTREKRFSLGAFNPAYVATSPVAIVRMDGHIVAFANVLTTEKGAAFVDLMRFLPGAHRGAMDFLMVRLIEDLKVRGFETLNLGMAPLSGLRSGTTATLWERTGAFVARNGNRFYGFQGLYSFKAKFEPEWRPRYIAVPAGSNPYLSAAATATLIAGGLSGIFRR</sequence>
<dbReference type="GO" id="GO:0050071">
    <property type="term" value="F:phosphatidylglycerol lysyltransferase activity"/>
    <property type="evidence" value="ECO:0007669"/>
    <property type="project" value="UniProtKB-EC"/>
</dbReference>
<dbReference type="InterPro" id="IPR024320">
    <property type="entry name" value="LPG_synthase_C"/>
</dbReference>
<evidence type="ECO:0000256" key="1">
    <source>
        <dbReference type="ARBA" id="ARBA00004651"/>
    </source>
</evidence>
<evidence type="ECO:0000313" key="7">
    <source>
        <dbReference type="EMBL" id="MBB4105643.1"/>
    </source>
</evidence>
<evidence type="ECO:0000256" key="2">
    <source>
        <dbReference type="ARBA" id="ARBA00022475"/>
    </source>
</evidence>
<dbReference type="InterPro" id="IPR016181">
    <property type="entry name" value="Acyl_CoA_acyltransferase"/>
</dbReference>
<comment type="caution">
    <text evidence="7">The sequence shown here is derived from an EMBL/GenBank/DDBJ whole genome shotgun (WGS) entry which is preliminary data.</text>
</comment>
<dbReference type="EMBL" id="JACIDU010000025">
    <property type="protein sequence ID" value="MBB4105643.1"/>
    <property type="molecule type" value="Genomic_DNA"/>
</dbReference>
<evidence type="ECO:0000313" key="8">
    <source>
        <dbReference type="Proteomes" id="UP000584824"/>
    </source>
</evidence>
<accession>A0A7W6K5M2</accession>
<organism evidence="7 8">
    <name type="scientific">Allorhizobium borbori</name>
    <dbReference type="NCBI Taxonomy" id="485907"/>
    <lineage>
        <taxon>Bacteria</taxon>
        <taxon>Pseudomonadati</taxon>
        <taxon>Pseudomonadota</taxon>
        <taxon>Alphaproteobacteria</taxon>
        <taxon>Hyphomicrobiales</taxon>
        <taxon>Rhizobiaceae</taxon>
        <taxon>Rhizobium/Agrobacterium group</taxon>
        <taxon>Allorhizobium</taxon>
    </lineage>
</organism>
<dbReference type="SUPFAM" id="SSF55729">
    <property type="entry name" value="Acyl-CoA N-acyltransferases (Nat)"/>
    <property type="match status" value="1"/>
</dbReference>
<name>A0A7W6K5M2_9HYPH</name>
<dbReference type="Proteomes" id="UP000584824">
    <property type="component" value="Unassembled WGS sequence"/>
</dbReference>
<protein>
    <submittedName>
        <fullName evidence="7">Phosphatidylglycerol lysyltransferase</fullName>
        <ecNumber evidence="7">2.3.2.3</ecNumber>
    </submittedName>
</protein>
<evidence type="ECO:0000256" key="5">
    <source>
        <dbReference type="ARBA" id="ARBA00023136"/>
    </source>
</evidence>
<keyword evidence="7" id="KW-0012">Acyltransferase</keyword>
<evidence type="ECO:0000259" key="6">
    <source>
        <dbReference type="Pfam" id="PF09924"/>
    </source>
</evidence>
<keyword evidence="2" id="KW-1003">Cell membrane</keyword>
<evidence type="ECO:0000256" key="3">
    <source>
        <dbReference type="ARBA" id="ARBA00022692"/>
    </source>
</evidence>
<reference evidence="7 8" key="1">
    <citation type="submission" date="2020-08" db="EMBL/GenBank/DDBJ databases">
        <title>Genomic Encyclopedia of Type Strains, Phase IV (KMG-IV): sequencing the most valuable type-strain genomes for metagenomic binning, comparative biology and taxonomic classification.</title>
        <authorList>
            <person name="Goeker M."/>
        </authorList>
    </citation>
    <scope>NUCLEOTIDE SEQUENCE [LARGE SCALE GENOMIC DNA]</scope>
    <source>
        <strain evidence="7 8">DSM 26385</strain>
    </source>
</reference>
<dbReference type="GO" id="GO:0005886">
    <property type="term" value="C:plasma membrane"/>
    <property type="evidence" value="ECO:0007669"/>
    <property type="project" value="UniProtKB-SubCell"/>
</dbReference>
<dbReference type="PANTHER" id="PTHR34697:SF2">
    <property type="entry name" value="PHOSPHATIDYLGLYCEROL LYSYLTRANSFERASE"/>
    <property type="match status" value="1"/>
</dbReference>
<keyword evidence="3" id="KW-0812">Transmembrane</keyword>
<evidence type="ECO:0000256" key="4">
    <source>
        <dbReference type="ARBA" id="ARBA00022989"/>
    </source>
</evidence>
<proteinExistence type="predicted"/>
<gene>
    <name evidence="7" type="ORF">GGQ66_004230</name>
</gene>
<dbReference type="RefSeq" id="WP_183795308.1">
    <property type="nucleotide sequence ID" value="NZ_JACIDU010000025.1"/>
</dbReference>
<dbReference type="AlphaFoldDB" id="A0A7W6K5M2"/>
<keyword evidence="5" id="KW-0472">Membrane</keyword>
<comment type="subcellular location">
    <subcellularLocation>
        <location evidence="1">Cell membrane</location>
        <topology evidence="1">Multi-pass membrane protein</topology>
    </subcellularLocation>
</comment>
<dbReference type="GO" id="GO:0055091">
    <property type="term" value="P:phospholipid homeostasis"/>
    <property type="evidence" value="ECO:0007669"/>
    <property type="project" value="TreeGrafter"/>
</dbReference>
<keyword evidence="8" id="KW-1185">Reference proteome</keyword>
<keyword evidence="4" id="KW-1133">Transmembrane helix</keyword>
<dbReference type="InterPro" id="IPR051211">
    <property type="entry name" value="PG_lysyltransferase"/>
</dbReference>
<dbReference type="PANTHER" id="PTHR34697">
    <property type="entry name" value="PHOSPHATIDYLGLYCEROL LYSYLTRANSFERASE"/>
    <property type="match status" value="1"/>
</dbReference>
<dbReference type="EC" id="2.3.2.3" evidence="7"/>
<dbReference type="Gene3D" id="3.40.630.30">
    <property type="match status" value="1"/>
</dbReference>
<dbReference type="Pfam" id="PF09924">
    <property type="entry name" value="LPG_synthase_C"/>
    <property type="match status" value="1"/>
</dbReference>